<comment type="caution">
    <text evidence="2">The sequence shown here is derived from an EMBL/GenBank/DDBJ whole genome shotgun (WGS) entry which is preliminary data.</text>
</comment>
<dbReference type="InterPro" id="IPR019183">
    <property type="entry name" value="NAA25_NatB_aux_su"/>
</dbReference>
<dbReference type="Gene3D" id="1.25.40.1040">
    <property type="match status" value="1"/>
</dbReference>
<dbReference type="Pfam" id="PF09797">
    <property type="entry name" value="NatB_MDM20"/>
    <property type="match status" value="1"/>
</dbReference>
<comment type="similarity">
    <text evidence="1">Belongs to the MDM20/NAA25 family.</text>
</comment>
<proteinExistence type="inferred from homology"/>
<reference evidence="2 3" key="1">
    <citation type="submission" date="2022-07" db="EMBL/GenBank/DDBJ databases">
        <title>Genome-wide signatures of adaptation to extreme environments.</title>
        <authorList>
            <person name="Cho C.H."/>
            <person name="Yoon H.S."/>
        </authorList>
    </citation>
    <scope>NUCLEOTIDE SEQUENCE [LARGE SCALE GENOMIC DNA]</scope>
    <source>
        <strain evidence="2 3">108.79 E11</strain>
    </source>
</reference>
<accession>A0AAV9IHL6</accession>
<gene>
    <name evidence="2" type="ORF">GAYE_SCF29G4833</name>
</gene>
<dbReference type="PANTHER" id="PTHR22767:SF3">
    <property type="entry name" value="N-ALPHA-ACETYLTRANSFERASE 25, NATB AUXILIARY SUBUNIT"/>
    <property type="match status" value="1"/>
</dbReference>
<dbReference type="AlphaFoldDB" id="A0AAV9IHL6"/>
<organism evidence="2 3">
    <name type="scientific">Galdieria yellowstonensis</name>
    <dbReference type="NCBI Taxonomy" id="3028027"/>
    <lineage>
        <taxon>Eukaryota</taxon>
        <taxon>Rhodophyta</taxon>
        <taxon>Bangiophyceae</taxon>
        <taxon>Galdieriales</taxon>
        <taxon>Galdieriaceae</taxon>
        <taxon>Galdieria</taxon>
    </lineage>
</organism>
<name>A0AAV9IHL6_9RHOD</name>
<evidence type="ECO:0000313" key="2">
    <source>
        <dbReference type="EMBL" id="KAK4526914.1"/>
    </source>
</evidence>
<evidence type="ECO:0000256" key="1">
    <source>
        <dbReference type="ARBA" id="ARBA00006298"/>
    </source>
</evidence>
<evidence type="ECO:0000313" key="3">
    <source>
        <dbReference type="Proteomes" id="UP001300502"/>
    </source>
</evidence>
<protein>
    <submittedName>
        <fullName evidence="2">Uncharacterized protein</fullName>
    </submittedName>
</protein>
<dbReference type="EMBL" id="JANCYU010000045">
    <property type="protein sequence ID" value="KAK4526914.1"/>
    <property type="molecule type" value="Genomic_DNA"/>
</dbReference>
<sequence>MDRRLRAIVEAIRVQNLKQAWKLANGLDQKKPGWKALEVLKAVILDKWGKTEEADRLLQQLDNDWQEETLQALQLFYDQRRDWSSLADVYQQLWTQNKTTTSLGETCILYYIRAKQYSEAQKVANKLYRSYPSQKHYMAWWILCLILQVRYEQQVDTRILTLAAKLAHKYISESNRVSAVPACFIRLYILLLEHLNEYEQAKQCLRLCVSTSFHNDVLKKDYMEWLADICYREGQQQQYEEAAHLYEQLIVEHQMENYNYWHKWMKCQLKKDTENNMIDDEDALRHFVQCLLEQTNELYCRALFHGSCSTQDTRSLQRRKRTLYMTQMELCQQVATTMCGENSCRIQDWISQQLYAIMQQYLHEMSSLPCCSTDLKVFLPHLKPKERNQLCKDYLLPCTKTLSKESIWTVVEYLWLLLSLDVSSLPFMQTLLDCYIDWAQKDVKPFEHQHADGLILLIVQQLLLLSNDDTSSCSPSRLLQAIQVLEIGKQHSPYNLEFSLFLVVFYSYLGCFENAVEEWNALDLKHIQLLTLSFLLGPSLHRWYDVPWMRWYHKGLSSLEREHREETPQGIFLAIRQQSYETALEMVQFQYKVDHSEALFASTIYAYHESLFYAHRNGIRTSRGFSSDWLRQARIAYRSLIQQWNEQSCLVEDLYILDDHSVWKKGLGMMNPEHWLGRDEKRIDRLRLDYINLRLFLSLLLEEDKGTSVSRTWQLPSWTAVFFDAIKEKNNRKDDEEEILWIEYWYLFWQLMNTLVVYDSSTSSPSMLSFLYEQFYAQWQRCISSLFGWQEQRLTSIEYFPIQFPRCMYYVHHIELYGILSIGYLVDRTRTPHSSSHGDKKNENDCPIYTSILKELIALFRPVDRQTTSMLDDKQWHHIFTLWLEEEQQQLLSTSNHQQYRRLLVKTYLQKIHQLQQDIQYLSKLYKTILPT</sequence>
<dbReference type="GO" id="GO:0031416">
    <property type="term" value="C:NatB complex"/>
    <property type="evidence" value="ECO:0007669"/>
    <property type="project" value="TreeGrafter"/>
</dbReference>
<dbReference type="PANTHER" id="PTHR22767">
    <property type="entry name" value="N-TERMINAL ACETYLTRANSFERASE-RELATED"/>
    <property type="match status" value="1"/>
</dbReference>
<keyword evidence="3" id="KW-1185">Reference proteome</keyword>
<dbReference type="Proteomes" id="UP001300502">
    <property type="component" value="Unassembled WGS sequence"/>
</dbReference>